<keyword evidence="5" id="KW-0645">Protease</keyword>
<feature type="active site" description="Proton acceptor" evidence="3">
    <location>
        <position position="152"/>
    </location>
</feature>
<dbReference type="Proteomes" id="UP000237640">
    <property type="component" value="Unassembled WGS sequence"/>
</dbReference>
<dbReference type="InterPro" id="IPR002933">
    <property type="entry name" value="Peptidase_M20"/>
</dbReference>
<keyword evidence="2" id="KW-0378">Hydrolase</keyword>
<dbReference type="InterPro" id="IPR017150">
    <property type="entry name" value="Pept_M20_glutamate_carboxypep"/>
</dbReference>
<evidence type="ECO:0000313" key="5">
    <source>
        <dbReference type="EMBL" id="PRX54647.1"/>
    </source>
</evidence>
<dbReference type="SUPFAM" id="SSF53187">
    <property type="entry name" value="Zn-dependent exopeptidases"/>
    <property type="match status" value="1"/>
</dbReference>
<dbReference type="Pfam" id="PF07687">
    <property type="entry name" value="M20_dimer"/>
    <property type="match status" value="1"/>
</dbReference>
<gene>
    <name evidence="5" type="ORF">CLV81_3049</name>
</gene>
<reference evidence="5 6" key="1">
    <citation type="submission" date="2018-03" db="EMBL/GenBank/DDBJ databases">
        <title>Genomic Encyclopedia of Archaeal and Bacterial Type Strains, Phase II (KMG-II): from individual species to whole genera.</title>
        <authorList>
            <person name="Goeker M."/>
        </authorList>
    </citation>
    <scope>NUCLEOTIDE SEQUENCE [LARGE SCALE GENOMIC DNA]</scope>
    <source>
        <strain evidence="5 6">DSM 25027</strain>
    </source>
</reference>
<feature type="active site" evidence="3">
    <location>
        <position position="91"/>
    </location>
</feature>
<dbReference type="InterPro" id="IPR011650">
    <property type="entry name" value="Peptidase_M20_dimer"/>
</dbReference>
<dbReference type="Gene3D" id="3.40.630.10">
    <property type="entry name" value="Zn peptidases"/>
    <property type="match status" value="1"/>
</dbReference>
<keyword evidence="5" id="KW-0121">Carboxypeptidase</keyword>
<proteinExistence type="predicted"/>
<sequence length="390" mass="42754">MTKYLAEDILKHLYENRAKMQLFLRDLVSYESPSDSLESQNEILEFIGRSLKELDFFTLRVPGKETGGYLYARPKERDKSKPLQLLVGHCDTVWDLNTILQMPIREGKKKMEGPGVYDMKAGLTQIVFALKTIVDKELAMPLTPIILINSDEEIGSVESKFAIERLAKISNRAYVLEPPLGLTGKLKTARKGLGRFTVKVKGKAAHAGLDPRKGVNAIVELSHLVQQLYAMNDFDKGITVNVGMIQGGVSPNVVAPESMAVVDVRVLNKMDGENITSRIHSLKPTLADVELSIEGGIGRPPMERTEGNQVLWKLAKEKGALLGLSLEQATAGGGSDGNTTSLHAPTLDGLGTTGDGAHAKHEFIYLEELPKRTALLTLMLLAESKNNKKD</sequence>
<dbReference type="Pfam" id="PF01546">
    <property type="entry name" value="Peptidase_M20"/>
    <property type="match status" value="1"/>
</dbReference>
<name>A0A2T0MAW3_9FLAO</name>
<dbReference type="EMBL" id="PVYX01000002">
    <property type="protein sequence ID" value="PRX54647.1"/>
    <property type="molecule type" value="Genomic_DNA"/>
</dbReference>
<dbReference type="AlphaFoldDB" id="A0A2T0MAW3"/>
<evidence type="ECO:0000256" key="1">
    <source>
        <dbReference type="ARBA" id="ARBA00022723"/>
    </source>
</evidence>
<comment type="caution">
    <text evidence="5">The sequence shown here is derived from an EMBL/GenBank/DDBJ whole genome shotgun (WGS) entry which is preliminary data.</text>
</comment>
<dbReference type="GO" id="GO:0046872">
    <property type="term" value="F:metal ion binding"/>
    <property type="evidence" value="ECO:0007669"/>
    <property type="project" value="UniProtKB-KW"/>
</dbReference>
<dbReference type="PANTHER" id="PTHR43808">
    <property type="entry name" value="ACETYLORNITHINE DEACETYLASE"/>
    <property type="match status" value="1"/>
</dbReference>
<dbReference type="PANTHER" id="PTHR43808:SF9">
    <property type="entry name" value="BLL0789 PROTEIN"/>
    <property type="match status" value="1"/>
</dbReference>
<dbReference type="PIRSF" id="PIRSF037238">
    <property type="entry name" value="Carboxypeptidase_G2"/>
    <property type="match status" value="1"/>
</dbReference>
<keyword evidence="1" id="KW-0479">Metal-binding</keyword>
<dbReference type="InterPro" id="IPR036264">
    <property type="entry name" value="Bact_exopeptidase_dim_dom"/>
</dbReference>
<feature type="domain" description="Peptidase M20 dimerisation" evidence="4">
    <location>
        <begin position="188"/>
        <end position="281"/>
    </location>
</feature>
<evidence type="ECO:0000313" key="6">
    <source>
        <dbReference type="Proteomes" id="UP000237640"/>
    </source>
</evidence>
<accession>A0A2T0MAW3</accession>
<dbReference type="CDD" id="cd03885">
    <property type="entry name" value="M20_CPDG2"/>
    <property type="match status" value="1"/>
</dbReference>
<evidence type="ECO:0000256" key="3">
    <source>
        <dbReference type="PIRSR" id="PIRSR037238-1"/>
    </source>
</evidence>
<dbReference type="Gene3D" id="3.30.70.360">
    <property type="match status" value="1"/>
</dbReference>
<organism evidence="5 6">
    <name type="scientific">Flagellimonas meridianipacifica</name>
    <dbReference type="NCBI Taxonomy" id="1080225"/>
    <lineage>
        <taxon>Bacteria</taxon>
        <taxon>Pseudomonadati</taxon>
        <taxon>Bacteroidota</taxon>
        <taxon>Flavobacteriia</taxon>
        <taxon>Flavobacteriales</taxon>
        <taxon>Flavobacteriaceae</taxon>
        <taxon>Flagellimonas</taxon>
    </lineage>
</organism>
<dbReference type="SUPFAM" id="SSF55031">
    <property type="entry name" value="Bacterial exopeptidase dimerisation domain"/>
    <property type="match status" value="1"/>
</dbReference>
<protein>
    <submittedName>
        <fullName evidence="5">Glutamate carboxypeptidase</fullName>
    </submittedName>
</protein>
<dbReference type="RefSeq" id="WP_245912046.1">
    <property type="nucleotide sequence ID" value="NZ_PVYX01000002.1"/>
</dbReference>
<dbReference type="InterPro" id="IPR050072">
    <property type="entry name" value="Peptidase_M20A"/>
</dbReference>
<evidence type="ECO:0000256" key="2">
    <source>
        <dbReference type="ARBA" id="ARBA00022801"/>
    </source>
</evidence>
<keyword evidence="6" id="KW-1185">Reference proteome</keyword>
<dbReference type="GO" id="GO:0004180">
    <property type="term" value="F:carboxypeptidase activity"/>
    <property type="evidence" value="ECO:0007669"/>
    <property type="project" value="UniProtKB-KW"/>
</dbReference>
<evidence type="ECO:0000259" key="4">
    <source>
        <dbReference type="Pfam" id="PF07687"/>
    </source>
</evidence>